<dbReference type="InterPro" id="IPR027417">
    <property type="entry name" value="P-loop_NTPase"/>
</dbReference>
<dbReference type="SUPFAM" id="SSF47986">
    <property type="entry name" value="DEATH domain"/>
    <property type="match status" value="1"/>
</dbReference>
<feature type="chain" id="PRO_5035941580" description="CARD domain-containing protein" evidence="1">
    <location>
        <begin position="16"/>
        <end position="344"/>
    </location>
</feature>
<evidence type="ECO:0000313" key="4">
    <source>
        <dbReference type="Proteomes" id="UP000683360"/>
    </source>
</evidence>
<dbReference type="InterPro" id="IPR049050">
    <property type="entry name" value="nSTAND3"/>
</dbReference>
<protein>
    <recommendedName>
        <fullName evidence="2">CARD domain-containing protein</fullName>
    </recommendedName>
</protein>
<dbReference type="GO" id="GO:0042981">
    <property type="term" value="P:regulation of apoptotic process"/>
    <property type="evidence" value="ECO:0007669"/>
    <property type="project" value="InterPro"/>
</dbReference>
<accession>A0A8S3QR71</accession>
<evidence type="ECO:0000256" key="1">
    <source>
        <dbReference type="SAM" id="SignalP"/>
    </source>
</evidence>
<dbReference type="SUPFAM" id="SSF52540">
    <property type="entry name" value="P-loop containing nucleoside triphosphate hydrolases"/>
    <property type="match status" value="1"/>
</dbReference>
<gene>
    <name evidence="3" type="ORF">MEDL_12026</name>
</gene>
<feature type="signal peptide" evidence="1">
    <location>
        <begin position="1"/>
        <end position="15"/>
    </location>
</feature>
<dbReference type="Pfam" id="PF00619">
    <property type="entry name" value="CARD"/>
    <property type="match status" value="1"/>
</dbReference>
<dbReference type="Gene3D" id="3.40.50.300">
    <property type="entry name" value="P-loop containing nucleotide triphosphate hydrolases"/>
    <property type="match status" value="1"/>
</dbReference>
<dbReference type="CDD" id="cd01671">
    <property type="entry name" value="CARD"/>
    <property type="match status" value="1"/>
</dbReference>
<dbReference type="Proteomes" id="UP000683360">
    <property type="component" value="Unassembled WGS sequence"/>
</dbReference>
<keyword evidence="4" id="KW-1185">Reference proteome</keyword>
<feature type="domain" description="CARD" evidence="2">
    <location>
        <begin position="76"/>
        <end position="166"/>
    </location>
</feature>
<evidence type="ECO:0000313" key="3">
    <source>
        <dbReference type="EMBL" id="CAG2197193.1"/>
    </source>
</evidence>
<dbReference type="AlphaFoldDB" id="A0A8S3QR71"/>
<dbReference type="Pfam" id="PF20720">
    <property type="entry name" value="nSTAND3"/>
    <property type="match status" value="1"/>
</dbReference>
<organism evidence="3 4">
    <name type="scientific">Mytilus edulis</name>
    <name type="common">Blue mussel</name>
    <dbReference type="NCBI Taxonomy" id="6550"/>
    <lineage>
        <taxon>Eukaryota</taxon>
        <taxon>Metazoa</taxon>
        <taxon>Spiralia</taxon>
        <taxon>Lophotrochozoa</taxon>
        <taxon>Mollusca</taxon>
        <taxon>Bivalvia</taxon>
        <taxon>Autobranchia</taxon>
        <taxon>Pteriomorphia</taxon>
        <taxon>Mytilida</taxon>
        <taxon>Mytiloidea</taxon>
        <taxon>Mytilidae</taxon>
        <taxon>Mytilinae</taxon>
        <taxon>Mytilus</taxon>
    </lineage>
</organism>
<dbReference type="InterPro" id="IPR011029">
    <property type="entry name" value="DEATH-like_dom_sf"/>
</dbReference>
<proteinExistence type="predicted"/>
<comment type="caution">
    <text evidence="3">The sequence shown here is derived from an EMBL/GenBank/DDBJ whole genome shotgun (WGS) entry which is preliminary data.</text>
</comment>
<dbReference type="PROSITE" id="PS50209">
    <property type="entry name" value="CARD"/>
    <property type="match status" value="1"/>
</dbReference>
<name>A0A8S3QR71_MYTED</name>
<keyword evidence="1" id="KW-0732">Signal</keyword>
<dbReference type="EMBL" id="CAJPWZ010000636">
    <property type="protein sequence ID" value="CAG2197193.1"/>
    <property type="molecule type" value="Genomic_DNA"/>
</dbReference>
<reference evidence="3" key="1">
    <citation type="submission" date="2021-03" db="EMBL/GenBank/DDBJ databases">
        <authorList>
            <person name="Bekaert M."/>
        </authorList>
    </citation>
    <scope>NUCLEOTIDE SEQUENCE</scope>
</reference>
<sequence length="344" mass="39130">MLLIVLIYTLKAINGLGNKQDVIDATDAKTKLLDHKALQEQVNLSDNIQQNRKRLNEQSVQLAEHSGKIAKLETTVEHLAKGIFKEFEDELIHSTVLDKEVLDYLISKCIILLDDREDIDICTDQSSRNQNLLKLLSHRPYNTLGMLVEAMKESDQKCHTILLANMVAKVPDIDVTLPQLPHKDEISDIENQTVRLIKWYKHIVHSVDVEKNDILDKLKDVLSNFMIDKLETWEKDDSLYIETRATKHVLSCVSKYNCVSVIGPSGCGKTALVRHVALKLEQNGYTIITVVDAKDITDKYKSGRKTLYLVDDMCGNFTANQTRLEEWKKSMTDIESILKTVIVS</sequence>
<dbReference type="Gene3D" id="1.10.533.10">
    <property type="entry name" value="Death Domain, Fas"/>
    <property type="match status" value="1"/>
</dbReference>
<evidence type="ECO:0000259" key="2">
    <source>
        <dbReference type="PROSITE" id="PS50209"/>
    </source>
</evidence>
<dbReference type="InterPro" id="IPR001315">
    <property type="entry name" value="CARD"/>
</dbReference>